<reference evidence="2 3" key="1">
    <citation type="journal article" date="2019" name="Commun. Biol.">
        <title>The bagworm genome reveals a unique fibroin gene that provides high tensile strength.</title>
        <authorList>
            <person name="Kono N."/>
            <person name="Nakamura H."/>
            <person name="Ohtoshi R."/>
            <person name="Tomita M."/>
            <person name="Numata K."/>
            <person name="Arakawa K."/>
        </authorList>
    </citation>
    <scope>NUCLEOTIDE SEQUENCE [LARGE SCALE GENOMIC DNA]</scope>
</reference>
<evidence type="ECO:0000313" key="2">
    <source>
        <dbReference type="EMBL" id="GBP80997.1"/>
    </source>
</evidence>
<protein>
    <submittedName>
        <fullName evidence="2">Uncharacterized protein</fullName>
    </submittedName>
</protein>
<dbReference type="EMBL" id="BGZK01001492">
    <property type="protein sequence ID" value="GBP80997.1"/>
    <property type="molecule type" value="Genomic_DNA"/>
</dbReference>
<organism evidence="2 3">
    <name type="scientific">Eumeta variegata</name>
    <name type="common">Bagworm moth</name>
    <name type="synonym">Eumeta japonica</name>
    <dbReference type="NCBI Taxonomy" id="151549"/>
    <lineage>
        <taxon>Eukaryota</taxon>
        <taxon>Metazoa</taxon>
        <taxon>Ecdysozoa</taxon>
        <taxon>Arthropoda</taxon>
        <taxon>Hexapoda</taxon>
        <taxon>Insecta</taxon>
        <taxon>Pterygota</taxon>
        <taxon>Neoptera</taxon>
        <taxon>Endopterygota</taxon>
        <taxon>Lepidoptera</taxon>
        <taxon>Glossata</taxon>
        <taxon>Ditrysia</taxon>
        <taxon>Tineoidea</taxon>
        <taxon>Psychidae</taxon>
        <taxon>Oiketicinae</taxon>
        <taxon>Eumeta</taxon>
    </lineage>
</organism>
<feature type="region of interest" description="Disordered" evidence="1">
    <location>
        <begin position="30"/>
        <end position="83"/>
    </location>
</feature>
<dbReference type="AlphaFoldDB" id="A0A4C1Z304"/>
<comment type="caution">
    <text evidence="2">The sequence shown here is derived from an EMBL/GenBank/DDBJ whole genome shotgun (WGS) entry which is preliminary data.</text>
</comment>
<name>A0A4C1Z304_EUMVA</name>
<dbReference type="Proteomes" id="UP000299102">
    <property type="component" value="Unassembled WGS sequence"/>
</dbReference>
<keyword evidence="3" id="KW-1185">Reference proteome</keyword>
<proteinExistence type="predicted"/>
<gene>
    <name evidence="2" type="ORF">EVAR_68808_1</name>
</gene>
<accession>A0A4C1Z304</accession>
<sequence>MYQPWEPPVLSHSTNFHRYVSHILNLMHTPNGDPKPSPAQSWSWPKAGERRRATFGGRSPQPVLPLTLKSMTPRHGRTDHTAA</sequence>
<evidence type="ECO:0000256" key="1">
    <source>
        <dbReference type="SAM" id="MobiDB-lite"/>
    </source>
</evidence>
<evidence type="ECO:0000313" key="3">
    <source>
        <dbReference type="Proteomes" id="UP000299102"/>
    </source>
</evidence>